<protein>
    <submittedName>
        <fullName evidence="1">Uncharacterized protein</fullName>
    </submittedName>
</protein>
<sequence>MEKPEGETPNSIFKSPSSLDLLADSQLIPIMHNINSWSKLILQKDKTVFGSGQRTHNNLPDDIADMPTEKEITDNKVVAWAC</sequence>
<reference evidence="1 2" key="1">
    <citation type="submission" date="2015-08" db="EMBL/GenBank/DDBJ databases">
        <title>Next Generation Sequencing and Analysis of the Genome of Puccinia sorghi L Schw, the Causal Agent of Maize Common Rust.</title>
        <authorList>
            <person name="Rochi L."/>
            <person name="Burguener G."/>
            <person name="Darino M."/>
            <person name="Turjanski A."/>
            <person name="Kreff E."/>
            <person name="Dieguez M.J."/>
            <person name="Sacco F."/>
        </authorList>
    </citation>
    <scope>NUCLEOTIDE SEQUENCE [LARGE SCALE GENOMIC DNA]</scope>
    <source>
        <strain evidence="1 2">RO10H11247</strain>
    </source>
</reference>
<gene>
    <name evidence="1" type="ORF">VP01_427g3</name>
</gene>
<name>A0A0L6UR34_9BASI</name>
<proteinExistence type="predicted"/>
<keyword evidence="2" id="KW-1185">Reference proteome</keyword>
<accession>A0A0L6UR34</accession>
<dbReference type="VEuPathDB" id="FungiDB:VP01_427g3"/>
<evidence type="ECO:0000313" key="2">
    <source>
        <dbReference type="Proteomes" id="UP000037035"/>
    </source>
</evidence>
<organism evidence="1 2">
    <name type="scientific">Puccinia sorghi</name>
    <dbReference type="NCBI Taxonomy" id="27349"/>
    <lineage>
        <taxon>Eukaryota</taxon>
        <taxon>Fungi</taxon>
        <taxon>Dikarya</taxon>
        <taxon>Basidiomycota</taxon>
        <taxon>Pucciniomycotina</taxon>
        <taxon>Pucciniomycetes</taxon>
        <taxon>Pucciniales</taxon>
        <taxon>Pucciniaceae</taxon>
        <taxon>Puccinia</taxon>
    </lineage>
</organism>
<evidence type="ECO:0000313" key="1">
    <source>
        <dbReference type="EMBL" id="KNZ50702.1"/>
    </source>
</evidence>
<dbReference type="AlphaFoldDB" id="A0A0L6UR34"/>
<dbReference type="EMBL" id="LAVV01009368">
    <property type="protein sequence ID" value="KNZ50702.1"/>
    <property type="molecule type" value="Genomic_DNA"/>
</dbReference>
<dbReference type="OrthoDB" id="2510939at2759"/>
<comment type="caution">
    <text evidence="1">The sequence shown here is derived from an EMBL/GenBank/DDBJ whole genome shotgun (WGS) entry which is preliminary data.</text>
</comment>
<dbReference type="Proteomes" id="UP000037035">
    <property type="component" value="Unassembled WGS sequence"/>
</dbReference>